<feature type="transmembrane region" description="Helical" evidence="1">
    <location>
        <begin position="12"/>
        <end position="34"/>
    </location>
</feature>
<organism evidence="2 3">
    <name type="scientific">Flavobacterium rivuli WB 3.3-2 = DSM 21788</name>
    <dbReference type="NCBI Taxonomy" id="1121895"/>
    <lineage>
        <taxon>Bacteria</taxon>
        <taxon>Pseudomonadati</taxon>
        <taxon>Bacteroidota</taxon>
        <taxon>Flavobacteriia</taxon>
        <taxon>Flavobacteriales</taxon>
        <taxon>Flavobacteriaceae</taxon>
        <taxon>Flavobacterium</taxon>
    </lineage>
</organism>
<dbReference type="OrthoDB" id="9992161at2"/>
<protein>
    <submittedName>
        <fullName evidence="2">Uncharacterized protein</fullName>
    </submittedName>
</protein>
<keyword evidence="1" id="KW-1133">Transmembrane helix</keyword>
<evidence type="ECO:0000313" key="2">
    <source>
        <dbReference type="EMBL" id="KGO87998.1"/>
    </source>
</evidence>
<keyword evidence="3" id="KW-1185">Reference proteome</keyword>
<evidence type="ECO:0000256" key="1">
    <source>
        <dbReference type="SAM" id="Phobius"/>
    </source>
</evidence>
<dbReference type="AlphaFoldDB" id="A0A0A2M959"/>
<feature type="transmembrane region" description="Helical" evidence="1">
    <location>
        <begin position="46"/>
        <end position="66"/>
    </location>
</feature>
<accession>A0A0A2M959</accession>
<comment type="caution">
    <text evidence="2">The sequence shown here is derived from an EMBL/GenBank/DDBJ whole genome shotgun (WGS) entry which is preliminary data.</text>
</comment>
<dbReference type="RefSeq" id="WP_020212358.1">
    <property type="nucleotide sequence ID" value="NZ_JRLX01000002.1"/>
</dbReference>
<proteinExistence type="predicted"/>
<gene>
    <name evidence="2" type="ORF">Q765_02730</name>
</gene>
<name>A0A0A2M959_9FLAO</name>
<dbReference type="Proteomes" id="UP000030152">
    <property type="component" value="Unassembled WGS sequence"/>
</dbReference>
<keyword evidence="1" id="KW-0472">Membrane</keyword>
<reference evidence="2 3" key="1">
    <citation type="submission" date="2013-09" db="EMBL/GenBank/DDBJ databases">
        <authorList>
            <person name="Zeng Z."/>
            <person name="Chen C."/>
        </authorList>
    </citation>
    <scope>NUCLEOTIDE SEQUENCE [LARGE SCALE GENOMIC DNA]</scope>
    <source>
        <strain evidence="2 3">WB 3.3-2</strain>
    </source>
</reference>
<evidence type="ECO:0000313" key="3">
    <source>
        <dbReference type="Proteomes" id="UP000030152"/>
    </source>
</evidence>
<keyword evidence="1" id="KW-0812">Transmembrane</keyword>
<sequence length="180" mass="20062">MDTQKTGSKYALLIGLPTALVFFLMALSLSHFYAFAFLLRISSLRIFWSPVTWVVIGVTLSIALWYSGKIIAKSLAKRDVLKTSFYFTFMVNVRLLIIMASVYFIGMISDVVFNTREVFFAAVPYAIIIMIVAFVIATLLLSVTVSLAIVQLTKNKIEGVKHNITATPEPVPVEKSNNDL</sequence>
<dbReference type="EMBL" id="JRLX01000002">
    <property type="protein sequence ID" value="KGO87998.1"/>
    <property type="molecule type" value="Genomic_DNA"/>
</dbReference>
<feature type="transmembrane region" description="Helical" evidence="1">
    <location>
        <begin position="125"/>
        <end position="150"/>
    </location>
</feature>
<feature type="transmembrane region" description="Helical" evidence="1">
    <location>
        <begin position="86"/>
        <end position="105"/>
    </location>
</feature>